<dbReference type="GO" id="GO:0009247">
    <property type="term" value="P:glycolipid biosynthetic process"/>
    <property type="evidence" value="ECO:0007669"/>
    <property type="project" value="InterPro"/>
</dbReference>
<dbReference type="Pfam" id="PF06990">
    <property type="entry name" value="Gal-3-0_sulfotr"/>
    <property type="match status" value="1"/>
</dbReference>
<proteinExistence type="inferred from homology"/>
<evidence type="ECO:0000256" key="2">
    <source>
        <dbReference type="ARBA" id="ARBA00008124"/>
    </source>
</evidence>
<evidence type="ECO:0000256" key="9">
    <source>
        <dbReference type="ARBA" id="ARBA00023180"/>
    </source>
</evidence>
<keyword evidence="5" id="KW-0735">Signal-anchor</keyword>
<dbReference type="EMBL" id="PZQS01000005">
    <property type="protein sequence ID" value="PVD30412.1"/>
    <property type="molecule type" value="Genomic_DNA"/>
</dbReference>
<keyword evidence="6" id="KW-1133">Transmembrane helix</keyword>
<evidence type="ECO:0000256" key="4">
    <source>
        <dbReference type="ARBA" id="ARBA00022692"/>
    </source>
</evidence>
<feature type="compositionally biased region" description="Polar residues" evidence="10">
    <location>
        <begin position="69"/>
        <end position="80"/>
    </location>
</feature>
<comment type="similarity">
    <text evidence="2">Belongs to the galactose-3-O-sulfotransferase family.</text>
</comment>
<dbReference type="AlphaFoldDB" id="A0A2T7PAH6"/>
<dbReference type="InterPro" id="IPR027417">
    <property type="entry name" value="P-loop_NTPase"/>
</dbReference>
<protein>
    <submittedName>
        <fullName evidence="11">Uncharacterized protein</fullName>
    </submittedName>
</protein>
<keyword evidence="7" id="KW-0333">Golgi apparatus</keyword>
<sequence>MYIHFAVGEVWVDWRVQRNPPPIDIPIFQRKRNTGSPVRSVAGQRGANNLGANTGASRRQSPSKDRDNTQTAIVSPNETSIPRAASESRVAGLVKAAEVTHVFFLKVHKAASTTVMNIIYRFALSRNLTVMLPRRSNSFSQVSK</sequence>
<evidence type="ECO:0000256" key="5">
    <source>
        <dbReference type="ARBA" id="ARBA00022968"/>
    </source>
</evidence>
<dbReference type="Gene3D" id="3.40.50.300">
    <property type="entry name" value="P-loop containing nucleotide triphosphate hydrolases"/>
    <property type="match status" value="1"/>
</dbReference>
<evidence type="ECO:0000256" key="7">
    <source>
        <dbReference type="ARBA" id="ARBA00023034"/>
    </source>
</evidence>
<evidence type="ECO:0000313" key="12">
    <source>
        <dbReference type="Proteomes" id="UP000245119"/>
    </source>
</evidence>
<dbReference type="OrthoDB" id="514299at2759"/>
<gene>
    <name evidence="11" type="ORF">C0Q70_09678</name>
</gene>
<keyword evidence="3" id="KW-0808">Transferase</keyword>
<evidence type="ECO:0000256" key="6">
    <source>
        <dbReference type="ARBA" id="ARBA00022989"/>
    </source>
</evidence>
<accession>A0A2T7PAH6</accession>
<comment type="caution">
    <text evidence="11">The sequence shown here is derived from an EMBL/GenBank/DDBJ whole genome shotgun (WGS) entry which is preliminary data.</text>
</comment>
<organism evidence="11 12">
    <name type="scientific">Pomacea canaliculata</name>
    <name type="common">Golden apple snail</name>
    <dbReference type="NCBI Taxonomy" id="400727"/>
    <lineage>
        <taxon>Eukaryota</taxon>
        <taxon>Metazoa</taxon>
        <taxon>Spiralia</taxon>
        <taxon>Lophotrochozoa</taxon>
        <taxon>Mollusca</taxon>
        <taxon>Gastropoda</taxon>
        <taxon>Caenogastropoda</taxon>
        <taxon>Architaenioglossa</taxon>
        <taxon>Ampullarioidea</taxon>
        <taxon>Ampullariidae</taxon>
        <taxon>Pomacea</taxon>
    </lineage>
</organism>
<keyword evidence="9" id="KW-0325">Glycoprotein</keyword>
<dbReference type="GO" id="GO:0000139">
    <property type="term" value="C:Golgi membrane"/>
    <property type="evidence" value="ECO:0007669"/>
    <property type="project" value="UniProtKB-SubCell"/>
</dbReference>
<dbReference type="InterPro" id="IPR009729">
    <property type="entry name" value="Gal-3-0_sulfotransfrase"/>
</dbReference>
<dbReference type="Proteomes" id="UP000245119">
    <property type="component" value="Linkage Group LG5"/>
</dbReference>
<keyword evidence="4" id="KW-0812">Transmembrane</keyword>
<evidence type="ECO:0000313" key="11">
    <source>
        <dbReference type="EMBL" id="PVD30412.1"/>
    </source>
</evidence>
<comment type="subcellular location">
    <subcellularLocation>
        <location evidence="1">Golgi apparatus membrane</location>
        <topology evidence="1">Single-pass type II membrane protein</topology>
    </subcellularLocation>
</comment>
<keyword evidence="12" id="KW-1185">Reference proteome</keyword>
<dbReference type="PANTHER" id="PTHR14647:SF87">
    <property type="entry name" value="PUTATIVE-RELATED"/>
    <property type="match status" value="1"/>
</dbReference>
<evidence type="ECO:0000256" key="10">
    <source>
        <dbReference type="SAM" id="MobiDB-lite"/>
    </source>
</evidence>
<evidence type="ECO:0000256" key="8">
    <source>
        <dbReference type="ARBA" id="ARBA00023136"/>
    </source>
</evidence>
<reference evidence="11 12" key="1">
    <citation type="submission" date="2018-04" db="EMBL/GenBank/DDBJ databases">
        <title>The genome of golden apple snail Pomacea canaliculata provides insight into stress tolerance and invasive adaptation.</title>
        <authorList>
            <person name="Liu C."/>
            <person name="Liu B."/>
            <person name="Ren Y."/>
            <person name="Zhang Y."/>
            <person name="Wang H."/>
            <person name="Li S."/>
            <person name="Jiang F."/>
            <person name="Yin L."/>
            <person name="Zhang G."/>
            <person name="Qian W."/>
            <person name="Fan W."/>
        </authorList>
    </citation>
    <scope>NUCLEOTIDE SEQUENCE [LARGE SCALE GENOMIC DNA]</scope>
    <source>
        <strain evidence="11">SZHN2017</strain>
        <tissue evidence="11">Muscle</tissue>
    </source>
</reference>
<name>A0A2T7PAH6_POMCA</name>
<evidence type="ECO:0000256" key="1">
    <source>
        <dbReference type="ARBA" id="ARBA00004323"/>
    </source>
</evidence>
<dbReference type="GO" id="GO:0001733">
    <property type="term" value="F:galactosylceramide sulfotransferase activity"/>
    <property type="evidence" value="ECO:0007669"/>
    <property type="project" value="InterPro"/>
</dbReference>
<evidence type="ECO:0000256" key="3">
    <source>
        <dbReference type="ARBA" id="ARBA00022679"/>
    </source>
</evidence>
<feature type="compositionally biased region" description="Polar residues" evidence="10">
    <location>
        <begin position="46"/>
        <end position="60"/>
    </location>
</feature>
<feature type="region of interest" description="Disordered" evidence="10">
    <location>
        <begin position="34"/>
        <end position="81"/>
    </location>
</feature>
<keyword evidence="8" id="KW-0472">Membrane</keyword>
<dbReference type="PANTHER" id="PTHR14647">
    <property type="entry name" value="GALACTOSE-3-O-SULFOTRANSFERASE"/>
    <property type="match status" value="1"/>
</dbReference>